<organism evidence="2 3">
    <name type="scientific">Amycolatopsis mongoliensis</name>
    <dbReference type="NCBI Taxonomy" id="715475"/>
    <lineage>
        <taxon>Bacteria</taxon>
        <taxon>Bacillati</taxon>
        <taxon>Actinomycetota</taxon>
        <taxon>Actinomycetes</taxon>
        <taxon>Pseudonocardiales</taxon>
        <taxon>Pseudonocardiaceae</taxon>
        <taxon>Amycolatopsis</taxon>
    </lineage>
</organism>
<dbReference type="Gene3D" id="3.90.25.10">
    <property type="entry name" value="UDP-galactose 4-epimerase, domain 1"/>
    <property type="match status" value="1"/>
</dbReference>
<dbReference type="InterPro" id="IPR051604">
    <property type="entry name" value="Ergot_Alk_Oxidoreductase"/>
</dbReference>
<dbReference type="Pfam" id="PF05368">
    <property type="entry name" value="NmrA"/>
    <property type="match status" value="1"/>
</dbReference>
<dbReference type="InterPro" id="IPR036291">
    <property type="entry name" value="NAD(P)-bd_dom_sf"/>
</dbReference>
<dbReference type="PANTHER" id="PTHR43162:SF1">
    <property type="entry name" value="PRESTALK A DIFFERENTIATION PROTEIN A"/>
    <property type="match status" value="1"/>
</dbReference>
<accession>A0A9Y2JGX9</accession>
<dbReference type="SUPFAM" id="SSF51735">
    <property type="entry name" value="NAD(P)-binding Rossmann-fold domains"/>
    <property type="match status" value="1"/>
</dbReference>
<dbReference type="PANTHER" id="PTHR43162">
    <property type="match status" value="1"/>
</dbReference>
<dbReference type="AlphaFoldDB" id="A0A9Y2JGX9"/>
<feature type="domain" description="NmrA-like" evidence="1">
    <location>
        <begin position="2"/>
        <end position="279"/>
    </location>
</feature>
<dbReference type="KEGG" id="amog:QRX60_30015"/>
<sequence length="295" mass="31898">MTVLLLGATGTIGPYVVAGLQSRNADIRVLSRDVTRAHSVLGPDVDIREGDSGDDDTIAAAAKGVDSVFLLSEHSHDMTDLQLRVIRALRRLGPRIVKLSGTSSAINPDGPYTCRQHWEIEQVLAASGQPWSVIRPNAFMQTLIDGIMLPAVRASGAIPNAIGNAGISLIDGRDIGEVCAEVLLDSAWHHQTLVLTGPRAVTFAEIAALVSKESGREVGTTEITPADVRENLLSRGMARWEAEHFEEMYQIFRNGESEFVTGDVERVLGRPPRTVEDYLHEHRDTLLPAAAAGGR</sequence>
<evidence type="ECO:0000313" key="3">
    <source>
        <dbReference type="Proteomes" id="UP001239397"/>
    </source>
</evidence>
<dbReference type="EMBL" id="CP127295">
    <property type="protein sequence ID" value="WIX98294.1"/>
    <property type="molecule type" value="Genomic_DNA"/>
</dbReference>
<gene>
    <name evidence="2" type="ORF">QRX60_30015</name>
</gene>
<dbReference type="RefSeq" id="WP_285994779.1">
    <property type="nucleotide sequence ID" value="NZ_CP127295.1"/>
</dbReference>
<dbReference type="Gene3D" id="3.40.50.720">
    <property type="entry name" value="NAD(P)-binding Rossmann-like Domain"/>
    <property type="match status" value="1"/>
</dbReference>
<protein>
    <submittedName>
        <fullName evidence="2">NmrA family NAD(P)-binding protein</fullName>
    </submittedName>
</protein>
<dbReference type="InterPro" id="IPR008030">
    <property type="entry name" value="NmrA-like"/>
</dbReference>
<reference evidence="2 3" key="1">
    <citation type="submission" date="2023-06" db="EMBL/GenBank/DDBJ databases">
        <authorList>
            <person name="Oyuntsetseg B."/>
            <person name="Kim S.B."/>
        </authorList>
    </citation>
    <scope>NUCLEOTIDE SEQUENCE [LARGE SCALE GENOMIC DNA]</scope>
    <source>
        <strain evidence="2 3">4-36</strain>
    </source>
</reference>
<keyword evidence="3" id="KW-1185">Reference proteome</keyword>
<proteinExistence type="predicted"/>
<name>A0A9Y2JGX9_9PSEU</name>
<evidence type="ECO:0000313" key="2">
    <source>
        <dbReference type="EMBL" id="WIX98294.1"/>
    </source>
</evidence>
<evidence type="ECO:0000259" key="1">
    <source>
        <dbReference type="Pfam" id="PF05368"/>
    </source>
</evidence>
<dbReference type="Proteomes" id="UP001239397">
    <property type="component" value="Chromosome"/>
</dbReference>